<evidence type="ECO:0000256" key="2">
    <source>
        <dbReference type="ARBA" id="ARBA00022723"/>
    </source>
</evidence>
<protein>
    <recommendedName>
        <fullName evidence="8">Xylanolytic transcriptional activator regulatory domain-containing protein</fullName>
    </recommendedName>
</protein>
<reference evidence="9 10" key="1">
    <citation type="submission" date="2014-04" db="EMBL/GenBank/DDBJ databases">
        <authorList>
            <consortium name="DOE Joint Genome Institute"/>
            <person name="Kuo A."/>
            <person name="Martino E."/>
            <person name="Perotto S."/>
            <person name="Kohler A."/>
            <person name="Nagy L.G."/>
            <person name="Floudas D."/>
            <person name="Copeland A."/>
            <person name="Barry K.W."/>
            <person name="Cichocki N."/>
            <person name="Veneault-Fourrey C."/>
            <person name="LaButti K."/>
            <person name="Lindquist E.A."/>
            <person name="Lipzen A."/>
            <person name="Lundell T."/>
            <person name="Morin E."/>
            <person name="Murat C."/>
            <person name="Sun H."/>
            <person name="Tunlid A."/>
            <person name="Henrissat B."/>
            <person name="Grigoriev I.V."/>
            <person name="Hibbett D.S."/>
            <person name="Martin F."/>
            <person name="Nordberg H.P."/>
            <person name="Cantor M.N."/>
            <person name="Hua S.X."/>
        </authorList>
    </citation>
    <scope>NUCLEOTIDE SEQUENCE [LARGE SCALE GENOMIC DNA]</scope>
    <source>
        <strain evidence="9 10">Zn</strain>
    </source>
</reference>
<dbReference type="EMBL" id="KN832892">
    <property type="protein sequence ID" value="KIM93871.1"/>
    <property type="molecule type" value="Genomic_DNA"/>
</dbReference>
<keyword evidence="5" id="KW-0539">Nucleus</keyword>
<keyword evidence="3" id="KW-0805">Transcription regulation</keyword>
<dbReference type="HOGENOM" id="CLU_342578_0_0_1"/>
<feature type="signal peptide" evidence="7">
    <location>
        <begin position="1"/>
        <end position="20"/>
    </location>
</feature>
<feature type="domain" description="Xylanolytic transcriptional activator regulatory" evidence="8">
    <location>
        <begin position="256"/>
        <end position="514"/>
    </location>
</feature>
<evidence type="ECO:0000256" key="1">
    <source>
        <dbReference type="ARBA" id="ARBA00004123"/>
    </source>
</evidence>
<proteinExistence type="predicted"/>
<dbReference type="STRING" id="913774.A0A0C3GU06"/>
<keyword evidence="4" id="KW-0804">Transcription</keyword>
<keyword evidence="10" id="KW-1185">Reference proteome</keyword>
<dbReference type="AlphaFoldDB" id="A0A0C3GU06"/>
<dbReference type="PANTHER" id="PTHR47338">
    <property type="entry name" value="ZN(II)2CYS6 TRANSCRIPTION FACTOR (EUROFUNG)-RELATED"/>
    <property type="match status" value="1"/>
</dbReference>
<feature type="chain" id="PRO_5002165056" description="Xylanolytic transcriptional activator regulatory domain-containing protein" evidence="7">
    <location>
        <begin position="21"/>
        <end position="827"/>
    </location>
</feature>
<dbReference type="GO" id="GO:0000981">
    <property type="term" value="F:DNA-binding transcription factor activity, RNA polymerase II-specific"/>
    <property type="evidence" value="ECO:0007669"/>
    <property type="project" value="InterPro"/>
</dbReference>
<dbReference type="InterPro" id="IPR007219">
    <property type="entry name" value="XnlR_reg_dom"/>
</dbReference>
<reference evidence="10" key="2">
    <citation type="submission" date="2015-01" db="EMBL/GenBank/DDBJ databases">
        <title>Evolutionary Origins and Diversification of the Mycorrhizal Mutualists.</title>
        <authorList>
            <consortium name="DOE Joint Genome Institute"/>
            <consortium name="Mycorrhizal Genomics Consortium"/>
            <person name="Kohler A."/>
            <person name="Kuo A."/>
            <person name="Nagy L.G."/>
            <person name="Floudas D."/>
            <person name="Copeland A."/>
            <person name="Barry K.W."/>
            <person name="Cichocki N."/>
            <person name="Veneault-Fourrey C."/>
            <person name="LaButti K."/>
            <person name="Lindquist E.A."/>
            <person name="Lipzen A."/>
            <person name="Lundell T."/>
            <person name="Morin E."/>
            <person name="Murat C."/>
            <person name="Riley R."/>
            <person name="Ohm R."/>
            <person name="Sun H."/>
            <person name="Tunlid A."/>
            <person name="Henrissat B."/>
            <person name="Grigoriev I.V."/>
            <person name="Hibbett D.S."/>
            <person name="Martin F."/>
        </authorList>
    </citation>
    <scope>NUCLEOTIDE SEQUENCE [LARGE SCALE GENOMIC DNA]</scope>
    <source>
        <strain evidence="10">Zn</strain>
    </source>
</reference>
<dbReference type="GO" id="GO:0003677">
    <property type="term" value="F:DNA binding"/>
    <property type="evidence" value="ECO:0007669"/>
    <property type="project" value="InterPro"/>
</dbReference>
<dbReference type="GO" id="GO:0005634">
    <property type="term" value="C:nucleus"/>
    <property type="evidence" value="ECO:0007669"/>
    <property type="project" value="UniProtKB-SubCell"/>
</dbReference>
<dbReference type="InterPro" id="IPR050815">
    <property type="entry name" value="TF_fung"/>
</dbReference>
<keyword evidence="2" id="KW-0479">Metal-binding</keyword>
<dbReference type="PANTHER" id="PTHR47338:SF5">
    <property type="entry name" value="ZN(II)2CYS6 TRANSCRIPTION FACTOR (EUROFUNG)"/>
    <property type="match status" value="1"/>
</dbReference>
<comment type="subcellular location">
    <subcellularLocation>
        <location evidence="1">Nucleus</location>
    </subcellularLocation>
</comment>
<evidence type="ECO:0000256" key="7">
    <source>
        <dbReference type="SAM" id="SignalP"/>
    </source>
</evidence>
<evidence type="ECO:0000313" key="10">
    <source>
        <dbReference type="Proteomes" id="UP000054321"/>
    </source>
</evidence>
<feature type="region of interest" description="Disordered" evidence="6">
    <location>
        <begin position="195"/>
        <end position="217"/>
    </location>
</feature>
<evidence type="ECO:0000256" key="3">
    <source>
        <dbReference type="ARBA" id="ARBA00023015"/>
    </source>
</evidence>
<evidence type="ECO:0000256" key="5">
    <source>
        <dbReference type="ARBA" id="ARBA00023242"/>
    </source>
</evidence>
<dbReference type="Proteomes" id="UP000054321">
    <property type="component" value="Unassembled WGS sequence"/>
</dbReference>
<dbReference type="GO" id="GO:0006351">
    <property type="term" value="P:DNA-templated transcription"/>
    <property type="evidence" value="ECO:0007669"/>
    <property type="project" value="InterPro"/>
</dbReference>
<dbReference type="InParanoid" id="A0A0C3GU06"/>
<dbReference type="OrthoDB" id="309640at2759"/>
<evidence type="ECO:0000256" key="4">
    <source>
        <dbReference type="ARBA" id="ARBA00023163"/>
    </source>
</evidence>
<keyword evidence="7" id="KW-0732">Signal</keyword>
<evidence type="ECO:0000313" key="9">
    <source>
        <dbReference type="EMBL" id="KIM93871.1"/>
    </source>
</evidence>
<evidence type="ECO:0000256" key="6">
    <source>
        <dbReference type="SAM" id="MobiDB-lite"/>
    </source>
</evidence>
<organism evidence="9 10">
    <name type="scientific">Oidiodendron maius (strain Zn)</name>
    <dbReference type="NCBI Taxonomy" id="913774"/>
    <lineage>
        <taxon>Eukaryota</taxon>
        <taxon>Fungi</taxon>
        <taxon>Dikarya</taxon>
        <taxon>Ascomycota</taxon>
        <taxon>Pezizomycotina</taxon>
        <taxon>Leotiomycetes</taxon>
        <taxon>Leotiomycetes incertae sedis</taxon>
        <taxon>Myxotrichaceae</taxon>
        <taxon>Oidiodendron</taxon>
    </lineage>
</organism>
<evidence type="ECO:0000259" key="8">
    <source>
        <dbReference type="Pfam" id="PF04082"/>
    </source>
</evidence>
<gene>
    <name evidence="9" type="ORF">OIDMADRAFT_61138</name>
</gene>
<dbReference type="CDD" id="cd12148">
    <property type="entry name" value="fungal_TF_MHR"/>
    <property type="match status" value="1"/>
</dbReference>
<dbReference type="GO" id="GO:0008270">
    <property type="term" value="F:zinc ion binding"/>
    <property type="evidence" value="ECO:0007669"/>
    <property type="project" value="InterPro"/>
</dbReference>
<feature type="region of interest" description="Disordered" evidence="6">
    <location>
        <begin position="23"/>
        <end position="48"/>
    </location>
</feature>
<accession>A0A0C3GU06</accession>
<name>A0A0C3GU06_OIDMZ</name>
<sequence>MMMVMVMVITAFMALCLKHGKPRHSSAGANNSTQADHPGPITSGRDDLTGTVLARTRPIPRNQPDFSFVCIFTVLERMGSNQVGAAAIHSASLHAPVLFLETQLRDTLPRNSNTACQRCREQKTSRLRGPEPPTQKRTVQTAQDGDSFSYSGRSQPLVEGVQIGDGRHIQPLDNASDASDAGLACEFDEQTSLIPQKRPLLPSQEPGEASEPFASGRLAEDVNSISNSAVLSRSSHESSAGSLALLPPRAIGLSLLEIYFDRVYNASLLFYKPALFSDYLDDKLPSFLLRSVFALASLFLRKTNTQRHAGGAASELSALSLFYRNGRHWAQAASQEVLALADQPSLITTQSLQCLTLYWFADGQIDRADIHLSNVTLNTSSLLTSVIHVTLLHRKVIADLFRMTALAYRSCCILKYNQLSDYDRAPTSVLAMDHELKRRCFWACWASCCIASELTANATSVWSAVADLPLPADGLDSSYRVKIQVFATESPSYSDDRLVHGIESLSRNLKSICQLETFSRWMTNGSITDDMRELRVLLTSVCHVCHIILHASVVPLFSGRPLNAALTRASTRFSGDIIFSHATEMGRLLQEYLSTGPDLTKLSPLVGFVAFIAGSVLVISARVRIYRNTNDRIQPPAVDSILIEACLATLGTLRTYWMPLQSPWDKLSSAVNEIKRTVPLSRNRPESCLSNDQDRCQPALNTTLPEEQADASFIRTGYCSTSRGDAIPRAECGNRHLSGTKNSQSTDSSTFHSEISMVEQMACQDRLLADGSTAQLPTKEYSMGCKEPIAESVSDNYLLEFLFANSWEGGEEFPPYEPLLPLEQQFY</sequence>
<dbReference type="Pfam" id="PF04082">
    <property type="entry name" value="Fungal_trans"/>
    <property type="match status" value="1"/>
</dbReference>
<feature type="compositionally biased region" description="Polar residues" evidence="6">
    <location>
        <begin position="135"/>
        <end position="154"/>
    </location>
</feature>
<feature type="region of interest" description="Disordered" evidence="6">
    <location>
        <begin position="113"/>
        <end position="154"/>
    </location>
</feature>